<reference evidence="2 3" key="1">
    <citation type="submission" date="2013-08" db="EMBL/GenBank/DDBJ databases">
        <title>Intrasporangium oryzae NRRL B-24470.</title>
        <authorList>
            <person name="Liu H."/>
            <person name="Wang G."/>
        </authorList>
    </citation>
    <scope>NUCLEOTIDE SEQUENCE [LARGE SCALE GENOMIC DNA]</scope>
    <source>
        <strain evidence="2 3">NRRL B-24470</strain>
    </source>
</reference>
<proteinExistence type="predicted"/>
<accession>W9GBE8</accession>
<evidence type="ECO:0000313" key="2">
    <source>
        <dbReference type="EMBL" id="EWT02153.1"/>
    </source>
</evidence>
<sequence length="90" mass="9852">MMLVETSLPVRWYLPREDVRTELLTPSETHTVCAYKGVASSLSADGAPDVAWFYPEPLHDALPVKDLVCFWRAATVFVDGATVDPSMPGG</sequence>
<evidence type="ECO:0000259" key="1">
    <source>
        <dbReference type="Pfam" id="PF04248"/>
    </source>
</evidence>
<dbReference type="Gene3D" id="2.170.150.40">
    <property type="entry name" value="Domain of unknown function (DUF427)"/>
    <property type="match status" value="1"/>
</dbReference>
<keyword evidence="3" id="KW-1185">Reference proteome</keyword>
<dbReference type="eggNOG" id="COG2343">
    <property type="taxonomic scope" value="Bacteria"/>
</dbReference>
<dbReference type="InterPro" id="IPR038694">
    <property type="entry name" value="DUF427_sf"/>
</dbReference>
<dbReference type="AlphaFoldDB" id="W9GBE8"/>
<organism evidence="2 3">
    <name type="scientific">Intrasporangium oryzae NRRL B-24470</name>
    <dbReference type="NCBI Taxonomy" id="1386089"/>
    <lineage>
        <taxon>Bacteria</taxon>
        <taxon>Bacillati</taxon>
        <taxon>Actinomycetota</taxon>
        <taxon>Actinomycetes</taxon>
        <taxon>Micrococcales</taxon>
        <taxon>Intrasporangiaceae</taxon>
        <taxon>Intrasporangium</taxon>
    </lineage>
</organism>
<name>W9GBE8_9MICO</name>
<dbReference type="OrthoDB" id="285364at2"/>
<gene>
    <name evidence="2" type="ORF">N865_00210</name>
</gene>
<dbReference type="PANTHER" id="PTHR34310">
    <property type="entry name" value="DUF427 DOMAIN PROTEIN (AFU_ORTHOLOGUE AFUA_3G02220)"/>
    <property type="match status" value="1"/>
</dbReference>
<protein>
    <recommendedName>
        <fullName evidence="1">DUF427 domain-containing protein</fullName>
    </recommendedName>
</protein>
<dbReference type="STRING" id="1386089.N865_00210"/>
<dbReference type="Pfam" id="PF04248">
    <property type="entry name" value="NTP_transf_9"/>
    <property type="match status" value="1"/>
</dbReference>
<dbReference type="InterPro" id="IPR007361">
    <property type="entry name" value="DUF427"/>
</dbReference>
<dbReference type="PANTHER" id="PTHR34310:SF8">
    <property type="entry name" value="CONSERVED PROTEIN"/>
    <property type="match status" value="1"/>
</dbReference>
<feature type="domain" description="DUF427" evidence="1">
    <location>
        <begin position="2"/>
        <end position="72"/>
    </location>
</feature>
<dbReference type="EMBL" id="AWSA01000013">
    <property type="protein sequence ID" value="EWT02153.1"/>
    <property type="molecule type" value="Genomic_DNA"/>
</dbReference>
<dbReference type="Proteomes" id="UP000019489">
    <property type="component" value="Unassembled WGS sequence"/>
</dbReference>
<evidence type="ECO:0000313" key="3">
    <source>
        <dbReference type="Proteomes" id="UP000019489"/>
    </source>
</evidence>
<dbReference type="PATRIC" id="fig|1386089.3.peg.1549"/>
<comment type="caution">
    <text evidence="2">The sequence shown here is derived from an EMBL/GenBank/DDBJ whole genome shotgun (WGS) entry which is preliminary data.</text>
</comment>